<name>A0ACB9LLG8_9MYRT</name>
<sequence length="212" mass="24199">MDTKHAFEMIKISEGCSHSFCSSCVTTHVETKILTNVAGIKCPGLGCGSVIEVGICMGFLKRTLLERWERLRCEAAFAEPQKYYCPFKDCSGMLIVDGEAGDPVRLRECECPYCHRLFCASCRVPWHWKYTCEDFKSKNANDRGSNDVPLKELAQKRKWQRCPTCKFYVERTFGCPHIVCRCPTLLPTHLSYGSGCWKLRLPTLNPCRLMHV</sequence>
<comment type="caution">
    <text evidence="1">The sequence shown here is derived from an EMBL/GenBank/DDBJ whole genome shotgun (WGS) entry which is preliminary data.</text>
</comment>
<accession>A0ACB9LLG8</accession>
<dbReference type="Proteomes" id="UP001057402">
    <property type="component" value="Chromosome 11"/>
</dbReference>
<reference evidence="2" key="1">
    <citation type="journal article" date="2023" name="Front. Plant Sci.">
        <title>Chromosomal-level genome assembly of Melastoma candidum provides insights into trichome evolution.</title>
        <authorList>
            <person name="Zhong Y."/>
            <person name="Wu W."/>
            <person name="Sun C."/>
            <person name="Zou P."/>
            <person name="Liu Y."/>
            <person name="Dai S."/>
            <person name="Zhou R."/>
        </authorList>
    </citation>
    <scope>NUCLEOTIDE SEQUENCE [LARGE SCALE GENOMIC DNA]</scope>
</reference>
<protein>
    <submittedName>
        <fullName evidence="1">Uncharacterized protein</fullName>
    </submittedName>
</protein>
<proteinExistence type="predicted"/>
<organism evidence="1 2">
    <name type="scientific">Melastoma candidum</name>
    <dbReference type="NCBI Taxonomy" id="119954"/>
    <lineage>
        <taxon>Eukaryota</taxon>
        <taxon>Viridiplantae</taxon>
        <taxon>Streptophyta</taxon>
        <taxon>Embryophyta</taxon>
        <taxon>Tracheophyta</taxon>
        <taxon>Spermatophyta</taxon>
        <taxon>Magnoliopsida</taxon>
        <taxon>eudicotyledons</taxon>
        <taxon>Gunneridae</taxon>
        <taxon>Pentapetalae</taxon>
        <taxon>rosids</taxon>
        <taxon>malvids</taxon>
        <taxon>Myrtales</taxon>
        <taxon>Melastomataceae</taxon>
        <taxon>Melastomatoideae</taxon>
        <taxon>Melastomateae</taxon>
        <taxon>Melastoma</taxon>
    </lineage>
</organism>
<evidence type="ECO:0000313" key="1">
    <source>
        <dbReference type="EMBL" id="KAI4312096.1"/>
    </source>
</evidence>
<dbReference type="EMBL" id="CM042890">
    <property type="protein sequence ID" value="KAI4312096.1"/>
    <property type="molecule type" value="Genomic_DNA"/>
</dbReference>
<evidence type="ECO:0000313" key="2">
    <source>
        <dbReference type="Proteomes" id="UP001057402"/>
    </source>
</evidence>
<gene>
    <name evidence="1" type="ORF">MLD38_036948</name>
</gene>
<keyword evidence="2" id="KW-1185">Reference proteome</keyword>